<keyword evidence="2" id="KW-1185">Reference proteome</keyword>
<comment type="caution">
    <text evidence="1">The sequence shown here is derived from an EMBL/GenBank/DDBJ whole genome shotgun (WGS) entry which is preliminary data.</text>
</comment>
<evidence type="ECO:0000313" key="2">
    <source>
        <dbReference type="Proteomes" id="UP000325315"/>
    </source>
</evidence>
<sequence length="276" mass="31067">MRAKSSSVQGLQRKNNSKISSGASARTYVMKAKEDVDLHEVITGNFSFLGNNIYALTNPGSTHSYLCTKFIKDLSLKVEYSETNILVTTPLGQSTVVNKLIKNCHLSVGKHVFLADLLLLSFHKFDTILGLDWLTRHNAMKVDSSGPSGLSSVYLDMPESRSEISQVHVVREFLDVFPEELPGLSSILCTHYRIAQLELKKLKEQLQDLLSRGCRFFVVEKNDLNKVTIKNKCPLPRMEDLFDQLSGASVLSKINLRMMMCQKKPSSLDMVTMSFW</sequence>
<dbReference type="Proteomes" id="UP000325315">
    <property type="component" value="Unassembled WGS sequence"/>
</dbReference>
<dbReference type="AlphaFoldDB" id="A0A5B6VXQ6"/>
<dbReference type="CDD" id="cd00303">
    <property type="entry name" value="retropepsin_like"/>
    <property type="match status" value="1"/>
</dbReference>
<dbReference type="EMBL" id="SMMG02000005">
    <property type="protein sequence ID" value="KAA3473607.1"/>
    <property type="molecule type" value="Genomic_DNA"/>
</dbReference>
<gene>
    <name evidence="1" type="ORF">EPI10_023971</name>
</gene>
<dbReference type="InterPro" id="IPR021109">
    <property type="entry name" value="Peptidase_aspartic_dom_sf"/>
</dbReference>
<dbReference type="Gene3D" id="3.30.70.270">
    <property type="match status" value="1"/>
</dbReference>
<dbReference type="InterPro" id="IPR032567">
    <property type="entry name" value="RTL1-rel"/>
</dbReference>
<evidence type="ECO:0000313" key="1">
    <source>
        <dbReference type="EMBL" id="KAA3473607.1"/>
    </source>
</evidence>
<dbReference type="Gene3D" id="2.40.70.10">
    <property type="entry name" value="Acid Proteases"/>
    <property type="match status" value="1"/>
</dbReference>
<name>A0A5B6VXQ6_9ROSI</name>
<dbReference type="OrthoDB" id="437338at2759"/>
<dbReference type="Pfam" id="PF08284">
    <property type="entry name" value="RVP_2"/>
    <property type="match status" value="1"/>
</dbReference>
<organism evidence="1 2">
    <name type="scientific">Gossypium australe</name>
    <dbReference type="NCBI Taxonomy" id="47621"/>
    <lineage>
        <taxon>Eukaryota</taxon>
        <taxon>Viridiplantae</taxon>
        <taxon>Streptophyta</taxon>
        <taxon>Embryophyta</taxon>
        <taxon>Tracheophyta</taxon>
        <taxon>Spermatophyta</taxon>
        <taxon>Magnoliopsida</taxon>
        <taxon>eudicotyledons</taxon>
        <taxon>Gunneridae</taxon>
        <taxon>Pentapetalae</taxon>
        <taxon>rosids</taxon>
        <taxon>malvids</taxon>
        <taxon>Malvales</taxon>
        <taxon>Malvaceae</taxon>
        <taxon>Malvoideae</taxon>
        <taxon>Gossypium</taxon>
    </lineage>
</organism>
<dbReference type="PANTHER" id="PTHR15503:SF45">
    <property type="entry name" value="RNA-DIRECTED DNA POLYMERASE HOMOLOG"/>
    <property type="match status" value="1"/>
</dbReference>
<protein>
    <submittedName>
        <fullName evidence="1">DNA/RNA polymerases superfamily protein</fullName>
    </submittedName>
</protein>
<dbReference type="InterPro" id="IPR043502">
    <property type="entry name" value="DNA/RNA_pol_sf"/>
</dbReference>
<reference evidence="2" key="1">
    <citation type="journal article" date="2019" name="Plant Biotechnol. J.">
        <title>Genome sequencing of the Australian wild diploid species Gossypium australe highlights disease resistance and delayed gland morphogenesis.</title>
        <authorList>
            <person name="Cai Y."/>
            <person name="Cai X."/>
            <person name="Wang Q."/>
            <person name="Wang P."/>
            <person name="Zhang Y."/>
            <person name="Cai C."/>
            <person name="Xu Y."/>
            <person name="Wang K."/>
            <person name="Zhou Z."/>
            <person name="Wang C."/>
            <person name="Geng S."/>
            <person name="Li B."/>
            <person name="Dong Q."/>
            <person name="Hou Y."/>
            <person name="Wang H."/>
            <person name="Ai P."/>
            <person name="Liu Z."/>
            <person name="Yi F."/>
            <person name="Sun M."/>
            <person name="An G."/>
            <person name="Cheng J."/>
            <person name="Zhang Y."/>
            <person name="Shi Q."/>
            <person name="Xie Y."/>
            <person name="Shi X."/>
            <person name="Chang Y."/>
            <person name="Huang F."/>
            <person name="Chen Y."/>
            <person name="Hong S."/>
            <person name="Mi L."/>
            <person name="Sun Q."/>
            <person name="Zhang L."/>
            <person name="Zhou B."/>
            <person name="Peng R."/>
            <person name="Zhang X."/>
            <person name="Liu F."/>
        </authorList>
    </citation>
    <scope>NUCLEOTIDE SEQUENCE [LARGE SCALE GENOMIC DNA]</scope>
    <source>
        <strain evidence="2">cv. PA1801</strain>
    </source>
</reference>
<dbReference type="InterPro" id="IPR043128">
    <property type="entry name" value="Rev_trsase/Diguanyl_cyclase"/>
</dbReference>
<dbReference type="PANTHER" id="PTHR15503">
    <property type="entry name" value="LDOC1 RELATED"/>
    <property type="match status" value="1"/>
</dbReference>
<dbReference type="SUPFAM" id="SSF56672">
    <property type="entry name" value="DNA/RNA polymerases"/>
    <property type="match status" value="1"/>
</dbReference>
<dbReference type="SUPFAM" id="SSF50630">
    <property type="entry name" value="Acid proteases"/>
    <property type="match status" value="1"/>
</dbReference>
<accession>A0A5B6VXQ6</accession>
<proteinExistence type="predicted"/>